<dbReference type="SMR" id="A0A444YAS8"/>
<evidence type="ECO:0000256" key="2">
    <source>
        <dbReference type="ARBA" id="ARBA00023186"/>
    </source>
</evidence>
<gene>
    <name evidence="4" type="ORF">Ahy_B07g086865</name>
</gene>
<evidence type="ECO:0000256" key="1">
    <source>
        <dbReference type="ARBA" id="ARBA00006607"/>
    </source>
</evidence>
<dbReference type="EMBL" id="SDMP01000017">
    <property type="protein sequence ID" value="RYQ99013.1"/>
    <property type="molecule type" value="Genomic_DNA"/>
</dbReference>
<feature type="region of interest" description="Disordered" evidence="3">
    <location>
        <begin position="1"/>
        <end position="23"/>
    </location>
</feature>
<keyword evidence="5" id="KW-1185">Reference proteome</keyword>
<evidence type="ECO:0000256" key="3">
    <source>
        <dbReference type="SAM" id="MobiDB-lite"/>
    </source>
</evidence>
<evidence type="ECO:0000313" key="4">
    <source>
        <dbReference type="EMBL" id="RYQ99013.1"/>
    </source>
</evidence>
<dbReference type="Pfam" id="PF10294">
    <property type="entry name" value="Methyltransf_16"/>
    <property type="match status" value="1"/>
</dbReference>
<dbReference type="Gene3D" id="3.50.7.10">
    <property type="entry name" value="GroEL"/>
    <property type="match status" value="2"/>
</dbReference>
<dbReference type="InterPro" id="IPR001844">
    <property type="entry name" value="Cpn60/GroEL"/>
</dbReference>
<feature type="compositionally biased region" description="Basic and acidic residues" evidence="3">
    <location>
        <begin position="1"/>
        <end position="10"/>
    </location>
</feature>
<dbReference type="PANTHER" id="PTHR45633">
    <property type="entry name" value="60 KDA HEAT SHOCK PROTEIN, MITOCHONDRIAL"/>
    <property type="match status" value="1"/>
</dbReference>
<dbReference type="SUPFAM" id="SSF52029">
    <property type="entry name" value="GroEL apical domain-like"/>
    <property type="match status" value="1"/>
</dbReference>
<dbReference type="GO" id="GO:0140662">
    <property type="term" value="F:ATP-dependent protein folding chaperone"/>
    <property type="evidence" value="ECO:0007669"/>
    <property type="project" value="InterPro"/>
</dbReference>
<dbReference type="InterPro" id="IPR027409">
    <property type="entry name" value="GroEL-like_apical_dom_sf"/>
</dbReference>
<accession>A0A444YAS8</accession>
<dbReference type="Proteomes" id="UP000289738">
    <property type="component" value="Chromosome B07"/>
</dbReference>
<dbReference type="SUPFAM" id="SSF54849">
    <property type="entry name" value="GroEL-intermediate domain like"/>
    <property type="match status" value="1"/>
</dbReference>
<sequence length="266" mass="29811">MISEAIDKVGSEGVLSNESSSSFESTVEVEEGIEIERGHTSFQFVTNPENSIIEFENARVLITNQKSSTIKDIIPLLEKTAQVRALLLVFVEEVTCEALATLVSAEFQVIDLGLFVENISVEQFGIAGKVTISKNSTISIADAASKDELRDRITQHELQWEDESHNKAIDPPFDYIISTDAPYIEHLLEPLLQTILALSKFRTTTLFNDRGNFGVDNDQLVARSKNLFDGTTRSSISMKQFSHPGRLCFVDYRISLEVPYIFRRSI</sequence>
<feature type="compositionally biased region" description="Low complexity" evidence="3">
    <location>
        <begin position="11"/>
        <end position="23"/>
    </location>
</feature>
<name>A0A444YAS8_ARAHY</name>
<comment type="caution">
    <text evidence="4">The sequence shown here is derived from an EMBL/GenBank/DDBJ whole genome shotgun (WGS) entry which is preliminary data.</text>
</comment>
<dbReference type="AlphaFoldDB" id="A0A444YAS8"/>
<protein>
    <submittedName>
        <fullName evidence="4">Uncharacterized protein</fullName>
    </submittedName>
</protein>
<dbReference type="InterPro" id="IPR019410">
    <property type="entry name" value="Methyltransf_16"/>
</dbReference>
<reference evidence="4 5" key="1">
    <citation type="submission" date="2019-01" db="EMBL/GenBank/DDBJ databases">
        <title>Sequencing of cultivated peanut Arachis hypogaea provides insights into genome evolution and oil improvement.</title>
        <authorList>
            <person name="Chen X."/>
        </authorList>
    </citation>
    <scope>NUCLEOTIDE SEQUENCE [LARGE SCALE GENOMIC DNA]</scope>
    <source>
        <strain evidence="5">cv. Fuhuasheng</strain>
        <tissue evidence="4">Leaves</tissue>
    </source>
</reference>
<comment type="similarity">
    <text evidence="1">Belongs to the chaperonin (HSP60) family.</text>
</comment>
<proteinExistence type="inferred from homology"/>
<keyword evidence="2" id="KW-0143">Chaperone</keyword>
<dbReference type="InterPro" id="IPR027410">
    <property type="entry name" value="TCP-1-like_intermed_sf"/>
</dbReference>
<dbReference type="GO" id="GO:0042026">
    <property type="term" value="P:protein refolding"/>
    <property type="evidence" value="ECO:0007669"/>
    <property type="project" value="InterPro"/>
</dbReference>
<evidence type="ECO:0000313" key="5">
    <source>
        <dbReference type="Proteomes" id="UP000289738"/>
    </source>
</evidence>
<organism evidence="4 5">
    <name type="scientific">Arachis hypogaea</name>
    <name type="common">Peanut</name>
    <dbReference type="NCBI Taxonomy" id="3818"/>
    <lineage>
        <taxon>Eukaryota</taxon>
        <taxon>Viridiplantae</taxon>
        <taxon>Streptophyta</taxon>
        <taxon>Embryophyta</taxon>
        <taxon>Tracheophyta</taxon>
        <taxon>Spermatophyta</taxon>
        <taxon>Magnoliopsida</taxon>
        <taxon>eudicotyledons</taxon>
        <taxon>Gunneridae</taxon>
        <taxon>Pentapetalae</taxon>
        <taxon>rosids</taxon>
        <taxon>fabids</taxon>
        <taxon>Fabales</taxon>
        <taxon>Fabaceae</taxon>
        <taxon>Papilionoideae</taxon>
        <taxon>50 kb inversion clade</taxon>
        <taxon>dalbergioids sensu lato</taxon>
        <taxon>Dalbergieae</taxon>
        <taxon>Pterocarpus clade</taxon>
        <taxon>Arachis</taxon>
    </lineage>
</organism>
<dbReference type="Gramene" id="arahy.Tifrunner.gnm2.ann2.Ah17g196000.1">
    <property type="protein sequence ID" value="arahy.Tifrunner.gnm2.ann2.Ah17g196000.1-CDS"/>
    <property type="gene ID" value="arahy.Tifrunner.gnm2.ann2.Ah17g196000"/>
</dbReference>